<name>A0A2D0J118_XENBU</name>
<dbReference type="InterPro" id="IPR051720">
    <property type="entry name" value="rRNA_MeTrfase/Polyamine_Synth"/>
</dbReference>
<dbReference type="InterPro" id="IPR002723">
    <property type="entry name" value="BpsA_C"/>
</dbReference>
<evidence type="ECO:0000256" key="1">
    <source>
        <dbReference type="ARBA" id="ARBA00022603"/>
    </source>
</evidence>
<protein>
    <submittedName>
        <fullName evidence="4">S-adenosylmethionine decarboxylase proenzyme</fullName>
    </submittedName>
</protein>
<keyword evidence="2" id="KW-0808">Transferase</keyword>
<dbReference type="PANTHER" id="PTHR23290:SF0">
    <property type="entry name" value="RRNA N6-ADENOSINE-METHYLTRANSFERASE METTL5"/>
    <property type="match status" value="1"/>
</dbReference>
<accession>A0A2D0J118</accession>
<dbReference type="InterPro" id="IPR002052">
    <property type="entry name" value="DNA_methylase_N6_adenine_CS"/>
</dbReference>
<evidence type="ECO:0000313" key="5">
    <source>
        <dbReference type="Proteomes" id="UP000225833"/>
    </source>
</evidence>
<dbReference type="Proteomes" id="UP000225833">
    <property type="component" value="Unassembled WGS sequence"/>
</dbReference>
<comment type="caution">
    <text evidence="4">The sequence shown here is derived from an EMBL/GenBank/DDBJ whole genome shotgun (WGS) entry which is preliminary data.</text>
</comment>
<keyword evidence="1" id="KW-0489">Methyltransferase</keyword>
<dbReference type="Pfam" id="PF01861">
    <property type="entry name" value="BpsA_C"/>
    <property type="match status" value="1"/>
</dbReference>
<dbReference type="PROSITE" id="PS00092">
    <property type="entry name" value="N6_MTASE"/>
    <property type="match status" value="1"/>
</dbReference>
<reference evidence="4 5" key="1">
    <citation type="journal article" date="2017" name="Nat. Microbiol.">
        <title>Natural product diversity associated with the nematode symbionts Photorhabdus and Xenorhabdus.</title>
        <authorList>
            <person name="Tobias N.J."/>
            <person name="Wolff H."/>
            <person name="Djahanschiri B."/>
            <person name="Grundmann F."/>
            <person name="Kronenwerth M."/>
            <person name="Shi Y.M."/>
            <person name="Simonyi S."/>
            <person name="Grun P."/>
            <person name="Shapiro-Ilan D."/>
            <person name="Pidot S.J."/>
            <person name="Stinear T.P."/>
            <person name="Ebersberger I."/>
            <person name="Bode H.B."/>
        </authorList>
    </citation>
    <scope>NUCLEOTIDE SEQUENCE [LARGE SCALE GENOMIC DNA]</scope>
    <source>
        <strain evidence="4 5">DSM 16342</strain>
    </source>
</reference>
<dbReference type="RefSeq" id="WP_099135678.1">
    <property type="nucleotide sequence ID" value="NZ_CAWNNJ010000141.1"/>
</dbReference>
<dbReference type="AlphaFoldDB" id="A0A2D0J118"/>
<evidence type="ECO:0000256" key="2">
    <source>
        <dbReference type="ARBA" id="ARBA00022679"/>
    </source>
</evidence>
<dbReference type="EMBL" id="NIBS01000007">
    <property type="protein sequence ID" value="PHM28014.1"/>
    <property type="molecule type" value="Genomic_DNA"/>
</dbReference>
<dbReference type="PANTHER" id="PTHR23290">
    <property type="entry name" value="RRNA N6-ADENOSINE-METHYLTRANSFERASE METTL5"/>
    <property type="match status" value="1"/>
</dbReference>
<sequence>MVQESQTNNSNIACETYGFNVKIILKLTDFDQKQAEKTFLILDQAHTTLDTSIHKVMLLLNNPIVFKQKILFLGDDDLTSLALMMAFKKPGHYCKNNIYVKDIDKELLEFIREVSKENNFIINTEFVDLKHSNKYAKSFDVILTDPPYTFDGLKLFLS</sequence>
<proteinExistence type="predicted"/>
<dbReference type="GO" id="GO:0003676">
    <property type="term" value="F:nucleic acid binding"/>
    <property type="evidence" value="ECO:0007669"/>
    <property type="project" value="InterPro"/>
</dbReference>
<dbReference type="InterPro" id="IPR029063">
    <property type="entry name" value="SAM-dependent_MTases_sf"/>
</dbReference>
<dbReference type="GO" id="GO:0006596">
    <property type="term" value="P:polyamine biosynthetic process"/>
    <property type="evidence" value="ECO:0007669"/>
    <property type="project" value="TreeGrafter"/>
</dbReference>
<gene>
    <name evidence="4" type="ORF">Xbud_01741</name>
</gene>
<dbReference type="Gene3D" id="3.40.50.150">
    <property type="entry name" value="Vaccinia Virus protein VP39"/>
    <property type="match status" value="1"/>
</dbReference>
<evidence type="ECO:0000313" key="4">
    <source>
        <dbReference type="EMBL" id="PHM28014.1"/>
    </source>
</evidence>
<dbReference type="SUPFAM" id="SSF53335">
    <property type="entry name" value="S-adenosyl-L-methionine-dependent methyltransferases"/>
    <property type="match status" value="1"/>
</dbReference>
<dbReference type="OrthoDB" id="278697at2"/>
<feature type="domain" description="N(4)-bis(aminopropyl)spermidine synthase C-terminal" evidence="3">
    <location>
        <begin position="39"/>
        <end position="158"/>
    </location>
</feature>
<evidence type="ECO:0000259" key="3">
    <source>
        <dbReference type="Pfam" id="PF01861"/>
    </source>
</evidence>
<organism evidence="4 5">
    <name type="scientific">Xenorhabdus budapestensis</name>
    <dbReference type="NCBI Taxonomy" id="290110"/>
    <lineage>
        <taxon>Bacteria</taxon>
        <taxon>Pseudomonadati</taxon>
        <taxon>Pseudomonadota</taxon>
        <taxon>Gammaproteobacteria</taxon>
        <taxon>Enterobacterales</taxon>
        <taxon>Morganellaceae</taxon>
        <taxon>Xenorhabdus</taxon>
    </lineage>
</organism>
<dbReference type="GO" id="GO:0032259">
    <property type="term" value="P:methylation"/>
    <property type="evidence" value="ECO:0007669"/>
    <property type="project" value="UniProtKB-KW"/>
</dbReference>
<dbReference type="GO" id="GO:0008168">
    <property type="term" value="F:methyltransferase activity"/>
    <property type="evidence" value="ECO:0007669"/>
    <property type="project" value="UniProtKB-KW"/>
</dbReference>